<proteinExistence type="predicted"/>
<evidence type="ECO:0000256" key="1">
    <source>
        <dbReference type="SAM" id="SignalP"/>
    </source>
</evidence>
<comment type="caution">
    <text evidence="2">The sequence shown here is derived from an EMBL/GenBank/DDBJ whole genome shotgun (WGS) entry which is preliminary data.</text>
</comment>
<dbReference type="Pfam" id="PF08904">
    <property type="entry name" value="EipB_like"/>
    <property type="match status" value="1"/>
</dbReference>
<dbReference type="EMBL" id="JAFVMF010000007">
    <property type="protein sequence ID" value="MBO1359710.1"/>
    <property type="molecule type" value="Genomic_DNA"/>
</dbReference>
<gene>
    <name evidence="2" type="ORF">J2D73_07865</name>
</gene>
<evidence type="ECO:0000313" key="3">
    <source>
        <dbReference type="Proteomes" id="UP000664771"/>
    </source>
</evidence>
<feature type="signal peptide" evidence="1">
    <location>
        <begin position="1"/>
        <end position="24"/>
    </location>
</feature>
<reference evidence="2 3" key="1">
    <citation type="submission" date="2021-03" db="EMBL/GenBank/DDBJ databases">
        <title>The complete genome sequence of Acetobacter sacchari TBRC 11175.</title>
        <authorList>
            <person name="Charoenyingcharoen P."/>
            <person name="Yukphan P."/>
        </authorList>
    </citation>
    <scope>NUCLEOTIDE SEQUENCE [LARGE SCALE GENOMIC DNA]</scope>
    <source>
        <strain evidence="2 3">TBRC 11175</strain>
    </source>
</reference>
<name>A0ABS3LUW6_9PROT</name>
<dbReference type="Proteomes" id="UP000664771">
    <property type="component" value="Unassembled WGS sequence"/>
</dbReference>
<feature type="chain" id="PRO_5045481261" evidence="1">
    <location>
        <begin position="25"/>
        <end position="308"/>
    </location>
</feature>
<dbReference type="RefSeq" id="WP_207881052.1">
    <property type="nucleotide sequence ID" value="NZ_JAFVMF010000007.1"/>
</dbReference>
<organism evidence="2 3">
    <name type="scientific">Acetobacter sacchari</name>
    <dbReference type="NCBI Taxonomy" id="2661687"/>
    <lineage>
        <taxon>Bacteria</taxon>
        <taxon>Pseudomonadati</taxon>
        <taxon>Pseudomonadota</taxon>
        <taxon>Alphaproteobacteria</taxon>
        <taxon>Acetobacterales</taxon>
        <taxon>Acetobacteraceae</taxon>
        <taxon>Acetobacter</taxon>
    </lineage>
</organism>
<evidence type="ECO:0000313" key="2">
    <source>
        <dbReference type="EMBL" id="MBO1359710.1"/>
    </source>
</evidence>
<protein>
    <submittedName>
        <fullName evidence="2">Cell envelope integrity EipB family protein</fullName>
    </submittedName>
</protein>
<keyword evidence="3" id="KW-1185">Reference proteome</keyword>
<dbReference type="InterPro" id="IPR015000">
    <property type="entry name" value="EipB-like"/>
</dbReference>
<accession>A0ABS3LUW6</accession>
<keyword evidence="1" id="KW-0732">Signal</keyword>
<sequence>MSGGRGVAAVAALAIMCGPASAFAASSSSELAQAPTTGGGNAAPAAAIAATAVTPPGVNDAEISAAPHRAVYDLTLSAVGGGDVVAANGSMTYAVSDSCGFWSTEQMLKVQTVSRSGAASEQTSEYSALESKDGRQFQFATTQKSGDQTVMVIRGDATLDADGSGVVHYSAPKKKTVTLPKGTLLPMAHTLAILHAAKDGAHDLARPLFDGTGADGAQLSYVSILGWTPLEGQAPFPALSGLMTARVRVAFYAVDPGAMLPDFEMGMRYYANGVSDRLDMDFGDFRMKGALRSFQLKPKPKRCGAGLR</sequence>